<dbReference type="SUPFAM" id="SSF50475">
    <property type="entry name" value="FMN-binding split barrel"/>
    <property type="match status" value="1"/>
</dbReference>
<dbReference type="EMBL" id="JAOQJX010000003">
    <property type="protein sequence ID" value="MCU6746727.1"/>
    <property type="molecule type" value="Genomic_DNA"/>
</dbReference>
<comment type="caution">
    <text evidence="1">The sequence shown here is derived from an EMBL/GenBank/DDBJ whole genome shotgun (WGS) entry which is preliminary data.</text>
</comment>
<name>A0ABT2TA32_9FIRM</name>
<evidence type="ECO:0000313" key="1">
    <source>
        <dbReference type="EMBL" id="MCU6746727.1"/>
    </source>
</evidence>
<dbReference type="Pfam" id="PF12900">
    <property type="entry name" value="Pyridox_ox_2"/>
    <property type="match status" value="1"/>
</dbReference>
<dbReference type="RefSeq" id="WP_242866633.1">
    <property type="nucleotide sequence ID" value="NZ_JAOQJX010000003.1"/>
</dbReference>
<organism evidence="1 2">
    <name type="scientific">Faecalicatena acetigenes</name>
    <dbReference type="NCBI Taxonomy" id="2981790"/>
    <lineage>
        <taxon>Bacteria</taxon>
        <taxon>Bacillati</taxon>
        <taxon>Bacillota</taxon>
        <taxon>Clostridia</taxon>
        <taxon>Lachnospirales</taxon>
        <taxon>Lachnospiraceae</taxon>
        <taxon>Faecalicatena</taxon>
    </lineage>
</organism>
<reference evidence="1 2" key="1">
    <citation type="journal article" date="2021" name="ISME Commun">
        <title>Automated analysis of genomic sequences facilitates high-throughput and comprehensive description of bacteria.</title>
        <authorList>
            <person name="Hitch T.C.A."/>
        </authorList>
    </citation>
    <scope>NUCLEOTIDE SEQUENCE [LARGE SCALE GENOMIC DNA]</scope>
    <source>
        <strain evidence="1 2">H2_18</strain>
    </source>
</reference>
<dbReference type="PANTHER" id="PTHR34071:SF2">
    <property type="entry name" value="FLAVIN-NUCLEOTIDE-BINDING PROTEIN"/>
    <property type="match status" value="1"/>
</dbReference>
<dbReference type="Proteomes" id="UP001652394">
    <property type="component" value="Unassembled WGS sequence"/>
</dbReference>
<keyword evidence="2" id="KW-1185">Reference proteome</keyword>
<dbReference type="InterPro" id="IPR012349">
    <property type="entry name" value="Split_barrel_FMN-bd"/>
</dbReference>
<dbReference type="Gene3D" id="2.30.110.10">
    <property type="entry name" value="Electron Transport, Fmn-binding Protein, Chain A"/>
    <property type="match status" value="1"/>
</dbReference>
<gene>
    <name evidence="1" type="ORF">OCV51_03470</name>
</gene>
<dbReference type="InterPro" id="IPR024747">
    <property type="entry name" value="Pyridox_Oxase-rel"/>
</dbReference>
<proteinExistence type="predicted"/>
<dbReference type="PANTHER" id="PTHR34071">
    <property type="entry name" value="5-NITROIMIDAZOLE ANTIBIOTICS RESISTANCE PROTEIN, NIMA-FAMILY-RELATED PROTEIN-RELATED"/>
    <property type="match status" value="1"/>
</dbReference>
<sequence length="194" mass="22494">MRNVTPHESVSGYTGCGGRRSIFYYKIQKKKVKIMRLYKREIKEIEEKKKVIEQCKVVRIGSMDEKGLFIVPMNFGYVLSMQDGSLKLYVHSACEGRKAEAFKKNKEIAFEMDCAHELIRGECACKYSYAYRSIMGTGVIHKVEEEQEKILGLKLLLEHLQVNLETPFQSDMLKRTTVYRIDATQYTGKKKESK</sequence>
<protein>
    <submittedName>
        <fullName evidence="1">Pyridoxamine 5'-phosphate oxidase family protein</fullName>
    </submittedName>
</protein>
<evidence type="ECO:0000313" key="2">
    <source>
        <dbReference type="Proteomes" id="UP001652394"/>
    </source>
</evidence>
<accession>A0ABT2TA32</accession>